<proteinExistence type="predicted"/>
<dbReference type="EMBL" id="QGDL01000002">
    <property type="protein sequence ID" value="PWJ31480.1"/>
    <property type="molecule type" value="Genomic_DNA"/>
</dbReference>
<dbReference type="Proteomes" id="UP000245845">
    <property type="component" value="Unassembled WGS sequence"/>
</dbReference>
<keyword evidence="2" id="KW-1185">Reference proteome</keyword>
<accession>A0A2Y9C4M0</accession>
<gene>
    <name evidence="1" type="ORF">A8806_102338</name>
</gene>
<dbReference type="AlphaFoldDB" id="A0A2Y9C4M0"/>
<organism evidence="1 2">
    <name type="scientific">Faecalicatena orotica</name>
    <dbReference type="NCBI Taxonomy" id="1544"/>
    <lineage>
        <taxon>Bacteria</taxon>
        <taxon>Bacillati</taxon>
        <taxon>Bacillota</taxon>
        <taxon>Clostridia</taxon>
        <taxon>Lachnospirales</taxon>
        <taxon>Lachnospiraceae</taxon>
        <taxon>Faecalicatena</taxon>
    </lineage>
</organism>
<evidence type="ECO:0008006" key="3">
    <source>
        <dbReference type="Google" id="ProtNLM"/>
    </source>
</evidence>
<comment type="caution">
    <text evidence="1">The sequence shown here is derived from an EMBL/GenBank/DDBJ whole genome shotgun (WGS) entry which is preliminary data.</text>
</comment>
<protein>
    <recommendedName>
        <fullName evidence="3">DUF374 domain-containing protein</fullName>
    </recommendedName>
</protein>
<evidence type="ECO:0000313" key="1">
    <source>
        <dbReference type="EMBL" id="PWJ31480.1"/>
    </source>
</evidence>
<evidence type="ECO:0000313" key="2">
    <source>
        <dbReference type="Proteomes" id="UP000245845"/>
    </source>
</evidence>
<sequence>MRQIGQEILVHLFTGYLKLLEKTVNVQWAENSMCGGSQIFGFWHEDSFFMNLVLAELAKQTSPVDVIVTADTRGDYIEKMIKRCGGSALRVPDGFASFGALKGILQNAYERTRSIAVALDGPLGPRHEPKKLAFYLSEQAQEDFVGISVSYSSKLRLGWRWDKYVIPLPFSTVTVAAHNYGEVDKKHIPELPTSANAPECGILVKEI</sequence>
<name>A0A2Y9C4M0_9FIRM</name>
<reference evidence="1 2" key="1">
    <citation type="submission" date="2018-05" db="EMBL/GenBank/DDBJ databases">
        <title>The Hungate 1000. A catalogue of reference genomes from the rumen microbiome.</title>
        <authorList>
            <person name="Kelly W."/>
        </authorList>
    </citation>
    <scope>NUCLEOTIDE SEQUENCE [LARGE SCALE GENOMIC DNA]</scope>
    <source>
        <strain evidence="1 2">NLAE-zl-C242</strain>
    </source>
</reference>